<protein>
    <submittedName>
        <fullName evidence="1">Uncharacterized protein</fullName>
    </submittedName>
</protein>
<sequence>MGIVHGGVSVLKVRSAPCAGMPRFGFGSLAARPLSYWQYGHSALCASAFQECMADFGLTRLVESLTGGSERRNCFYCVKVGGVGSKKALAINMLKDHDVL</sequence>
<comment type="caution">
    <text evidence="1">The sequence shown here is derived from an EMBL/GenBank/DDBJ whole genome shotgun (WGS) entry which is preliminary data.</text>
</comment>
<reference evidence="1" key="1">
    <citation type="journal article" date="2018" name="Genome Biol.">
        <title>SKESA: strategic k-mer extension for scrupulous assemblies.</title>
        <authorList>
            <person name="Souvorov A."/>
            <person name="Agarwala R."/>
            <person name="Lipman D.J."/>
        </authorList>
    </citation>
    <scope>NUCLEOTIDE SEQUENCE</scope>
    <source>
        <strain evidence="1">MA.CK_98/00008556</strain>
    </source>
</reference>
<dbReference type="AlphaFoldDB" id="A0A749X726"/>
<organism evidence="1">
    <name type="scientific">Salmonella enterica</name>
    <name type="common">Salmonella choleraesuis</name>
    <dbReference type="NCBI Taxonomy" id="28901"/>
    <lineage>
        <taxon>Bacteria</taxon>
        <taxon>Pseudomonadati</taxon>
        <taxon>Pseudomonadota</taxon>
        <taxon>Gammaproteobacteria</taxon>
        <taxon>Enterobacterales</taxon>
        <taxon>Enterobacteriaceae</taxon>
        <taxon>Salmonella</taxon>
    </lineage>
</organism>
<name>A0A749X726_SALER</name>
<dbReference type="EMBL" id="DAAVSF010000003">
    <property type="protein sequence ID" value="HAF5927128.1"/>
    <property type="molecule type" value="Genomic_DNA"/>
</dbReference>
<accession>A0A749X726</accession>
<gene>
    <name evidence="1" type="ORF">G9F04_001693</name>
</gene>
<reference evidence="1" key="2">
    <citation type="submission" date="2020-02" db="EMBL/GenBank/DDBJ databases">
        <authorList>
            <consortium name="NCBI Pathogen Detection Project"/>
        </authorList>
    </citation>
    <scope>NUCLEOTIDE SEQUENCE</scope>
    <source>
        <strain evidence="1">MA.CK_98/00008556</strain>
    </source>
</reference>
<evidence type="ECO:0000313" key="1">
    <source>
        <dbReference type="EMBL" id="HAF5927128.1"/>
    </source>
</evidence>
<proteinExistence type="predicted"/>